<dbReference type="GO" id="GO:0140359">
    <property type="term" value="F:ABC-type transporter activity"/>
    <property type="evidence" value="ECO:0007669"/>
    <property type="project" value="InterPro"/>
</dbReference>
<dbReference type="Gene3D" id="3.40.1710.10">
    <property type="entry name" value="abc type-2 transporter like domain"/>
    <property type="match status" value="1"/>
</dbReference>
<gene>
    <name evidence="8" type="ORF">BKA15_003287</name>
</gene>
<dbReference type="InterPro" id="IPR017500">
    <property type="entry name" value="Phage_infect_YhgE_N"/>
</dbReference>
<keyword evidence="4 6" id="KW-0472">Membrane</keyword>
<evidence type="ECO:0000256" key="1">
    <source>
        <dbReference type="ARBA" id="ARBA00004141"/>
    </source>
</evidence>
<dbReference type="AlphaFoldDB" id="A0A7Y9I7X4"/>
<keyword evidence="3 6" id="KW-1133">Transmembrane helix</keyword>
<dbReference type="SUPFAM" id="SSF58104">
    <property type="entry name" value="Methyl-accepting chemotaxis protein (MCP) signaling domain"/>
    <property type="match status" value="1"/>
</dbReference>
<evidence type="ECO:0000256" key="6">
    <source>
        <dbReference type="SAM" id="Phobius"/>
    </source>
</evidence>
<dbReference type="PANTHER" id="PTHR43077">
    <property type="entry name" value="TRANSPORT PERMEASE YVFS-RELATED"/>
    <property type="match status" value="1"/>
</dbReference>
<dbReference type="InterPro" id="IPR051328">
    <property type="entry name" value="T7SS_ABC-Transporter"/>
</dbReference>
<feature type="transmembrane region" description="Helical" evidence="6">
    <location>
        <begin position="560"/>
        <end position="585"/>
    </location>
</feature>
<dbReference type="Gene3D" id="1.10.287.950">
    <property type="entry name" value="Methyl-accepting chemotaxis protein"/>
    <property type="match status" value="1"/>
</dbReference>
<feature type="transmembrane region" description="Helical" evidence="6">
    <location>
        <begin position="623"/>
        <end position="640"/>
    </location>
</feature>
<dbReference type="InterPro" id="IPR013525">
    <property type="entry name" value="ABC2_TM"/>
</dbReference>
<keyword evidence="2 6" id="KW-0812">Transmembrane</keyword>
<dbReference type="GO" id="GO:0016020">
    <property type="term" value="C:membrane"/>
    <property type="evidence" value="ECO:0007669"/>
    <property type="project" value="UniProtKB-SubCell"/>
</dbReference>
<dbReference type="RefSeq" id="WP_179752454.1">
    <property type="nucleotide sequence ID" value="NZ_JACCBU010000001.1"/>
</dbReference>
<dbReference type="InterPro" id="IPR017501">
    <property type="entry name" value="Phage_infect_YhgE_C"/>
</dbReference>
<organism evidence="8 9">
    <name type="scientific">Microlunatus parietis</name>
    <dbReference type="NCBI Taxonomy" id="682979"/>
    <lineage>
        <taxon>Bacteria</taxon>
        <taxon>Bacillati</taxon>
        <taxon>Actinomycetota</taxon>
        <taxon>Actinomycetes</taxon>
        <taxon>Propionibacteriales</taxon>
        <taxon>Propionibacteriaceae</taxon>
        <taxon>Microlunatus</taxon>
    </lineage>
</organism>
<evidence type="ECO:0000256" key="2">
    <source>
        <dbReference type="ARBA" id="ARBA00022692"/>
    </source>
</evidence>
<sequence length="715" mass="75119">MPFPITGLARLELRRFRGPLPKIALIFVLIVPLLYGAIYLTANWDPYGRLDHLPVALVNNDRPVTYNKEKVAAGKDFIDSMHEKATFDFRDVDQAEAERGLREGDYYLAVVVPPDFSANLISGAGDDPRRAVIMLRRNDANGFVIGSITNSAQNTIARAVDESAVASYFDAVFANLATIRSGMVQASDGSGKLADGAKSAGTGAGKLERGSADAESGAAKLNAGAGQLATGLKSAQRGSADLDRGLDQLESGSADLADGAGQVADGTQQLNDRLLPVLDGVQKVLTQVQRDAQAATEPLDDLAAGLAGNEKSISDDLDQAGVALDQLRADHPELAEDKNFLALTARLEQAGARTERLAGRATDSAERIAAINRRVAEDTTASERLTSARSDLIKLNDGAHQVEDGALELNRGLVKANSGAHTLAGGIADAATGADRLATGTGDLTKGLGTLHQGLTDLTGGLSDLQGGAGKLHDQLKKGADRIPVYSPGEQDEAIQVLSSPADVTMRVDNPATYYGRGLAPMFFAIALWVFGISVFLVVRPITARALAGRGSPLRHALAGWLPIGAIAVVGGWLMVGVVWLALGLDPVQPWPFLGLVTLAAICFSAIAHLLRTALGTPGSSLLLVWLILQLTSAGGTYPSPVLPGFFAAIAPYMPMTYLIDAFRITISGGEASHLIRDVIVLAAVAVLALGLCALTVLRRQRFSMRDLHPPLVSP</sequence>
<evidence type="ECO:0000313" key="9">
    <source>
        <dbReference type="Proteomes" id="UP000569914"/>
    </source>
</evidence>
<evidence type="ECO:0000256" key="4">
    <source>
        <dbReference type="ARBA" id="ARBA00023136"/>
    </source>
</evidence>
<proteinExistence type="predicted"/>
<dbReference type="NCBIfam" id="TIGR03061">
    <property type="entry name" value="pip_yhgE_Nterm"/>
    <property type="match status" value="1"/>
</dbReference>
<evidence type="ECO:0000256" key="5">
    <source>
        <dbReference type="SAM" id="MobiDB-lite"/>
    </source>
</evidence>
<dbReference type="NCBIfam" id="TIGR03057">
    <property type="entry name" value="xxxLxxG_by_4"/>
    <property type="match status" value="1"/>
</dbReference>
<comment type="caution">
    <text evidence="8">The sequence shown here is derived from an EMBL/GenBank/DDBJ whole genome shotgun (WGS) entry which is preliminary data.</text>
</comment>
<dbReference type="EMBL" id="JACCBU010000001">
    <property type="protein sequence ID" value="NYE71958.1"/>
    <property type="molecule type" value="Genomic_DNA"/>
</dbReference>
<dbReference type="Pfam" id="PF12698">
    <property type="entry name" value="ABC2_membrane_3"/>
    <property type="match status" value="2"/>
</dbReference>
<feature type="domain" description="ABC-2 type transporter transmembrane" evidence="7">
    <location>
        <begin position="492"/>
        <end position="692"/>
    </location>
</feature>
<evidence type="ECO:0000256" key="3">
    <source>
        <dbReference type="ARBA" id="ARBA00022989"/>
    </source>
</evidence>
<feature type="transmembrane region" description="Helical" evidence="6">
    <location>
        <begin position="23"/>
        <end position="42"/>
    </location>
</feature>
<name>A0A7Y9I7X4_9ACTN</name>
<protein>
    <submittedName>
        <fullName evidence="8">Putative membrane protein</fullName>
    </submittedName>
</protein>
<evidence type="ECO:0000259" key="7">
    <source>
        <dbReference type="Pfam" id="PF12698"/>
    </source>
</evidence>
<comment type="subcellular location">
    <subcellularLocation>
        <location evidence="1">Membrane</location>
        <topology evidence="1">Multi-pass membrane protein</topology>
    </subcellularLocation>
</comment>
<feature type="transmembrane region" description="Helical" evidence="6">
    <location>
        <begin position="591"/>
        <end position="611"/>
    </location>
</feature>
<dbReference type="InterPro" id="IPR023908">
    <property type="entry name" value="xxxLxxG_rpt"/>
</dbReference>
<feature type="transmembrane region" description="Helical" evidence="6">
    <location>
        <begin position="679"/>
        <end position="698"/>
    </location>
</feature>
<accession>A0A7Y9I7X4</accession>
<evidence type="ECO:0000313" key="8">
    <source>
        <dbReference type="EMBL" id="NYE71958.1"/>
    </source>
</evidence>
<feature type="transmembrane region" description="Helical" evidence="6">
    <location>
        <begin position="519"/>
        <end position="539"/>
    </location>
</feature>
<dbReference type="PANTHER" id="PTHR43077:SF10">
    <property type="entry name" value="TRANSPORT PERMEASE PROTEIN"/>
    <property type="match status" value="1"/>
</dbReference>
<keyword evidence="9" id="KW-1185">Reference proteome</keyword>
<reference evidence="8 9" key="1">
    <citation type="submission" date="2020-07" db="EMBL/GenBank/DDBJ databases">
        <title>Sequencing the genomes of 1000 actinobacteria strains.</title>
        <authorList>
            <person name="Klenk H.-P."/>
        </authorList>
    </citation>
    <scope>NUCLEOTIDE SEQUENCE [LARGE SCALE GENOMIC DNA]</scope>
    <source>
        <strain evidence="8 9">DSM 22083</strain>
    </source>
</reference>
<feature type="domain" description="ABC-2 type transporter transmembrane" evidence="7">
    <location>
        <begin position="23"/>
        <end position="164"/>
    </location>
</feature>
<dbReference type="NCBIfam" id="TIGR03062">
    <property type="entry name" value="pip_yhgE_Cterm"/>
    <property type="match status" value="1"/>
</dbReference>
<dbReference type="Proteomes" id="UP000569914">
    <property type="component" value="Unassembled WGS sequence"/>
</dbReference>
<feature type="region of interest" description="Disordered" evidence="5">
    <location>
        <begin position="188"/>
        <end position="211"/>
    </location>
</feature>